<accession>A0ABN3L1X4</accession>
<sequence>MAPTVLGLVQPRTSSRPRGGRPAAPCPSFLRHSSDTWAARLPVRRVGLAERAEEGRRYTVGVVGGLGKDSYPQALWTTGPRLWRSPPNLCTARGKELWTSTQSSDAQSSDLRLRRPLPVHEKNFPDRTKITTNGAPLITLCAQQ</sequence>
<evidence type="ECO:0000313" key="3">
    <source>
        <dbReference type="Proteomes" id="UP001501358"/>
    </source>
</evidence>
<keyword evidence="3" id="KW-1185">Reference proteome</keyword>
<dbReference type="EMBL" id="BAAATA010000004">
    <property type="protein sequence ID" value="GAA2476266.1"/>
    <property type="molecule type" value="Genomic_DNA"/>
</dbReference>
<comment type="caution">
    <text evidence="2">The sequence shown here is derived from an EMBL/GenBank/DDBJ whole genome shotgun (WGS) entry which is preliminary data.</text>
</comment>
<protein>
    <submittedName>
        <fullName evidence="2">Uncharacterized protein</fullName>
    </submittedName>
</protein>
<proteinExistence type="predicted"/>
<reference evidence="2 3" key="1">
    <citation type="journal article" date="2019" name="Int. J. Syst. Evol. Microbiol.">
        <title>The Global Catalogue of Microorganisms (GCM) 10K type strain sequencing project: providing services to taxonomists for standard genome sequencing and annotation.</title>
        <authorList>
            <consortium name="The Broad Institute Genomics Platform"/>
            <consortium name="The Broad Institute Genome Sequencing Center for Infectious Disease"/>
            <person name="Wu L."/>
            <person name="Ma J."/>
        </authorList>
    </citation>
    <scope>NUCLEOTIDE SEQUENCE [LARGE SCALE GENOMIC DNA]</scope>
    <source>
        <strain evidence="2 3">JCM 6307</strain>
    </source>
</reference>
<name>A0ABN3L1X4_9ACTN</name>
<feature type="region of interest" description="Disordered" evidence="1">
    <location>
        <begin position="1"/>
        <end position="27"/>
    </location>
</feature>
<organism evidence="2 3">
    <name type="scientific">Streptomyces thermolineatus</name>
    <dbReference type="NCBI Taxonomy" id="44033"/>
    <lineage>
        <taxon>Bacteria</taxon>
        <taxon>Bacillati</taxon>
        <taxon>Actinomycetota</taxon>
        <taxon>Actinomycetes</taxon>
        <taxon>Kitasatosporales</taxon>
        <taxon>Streptomycetaceae</taxon>
        <taxon>Streptomyces</taxon>
    </lineage>
</organism>
<dbReference type="Proteomes" id="UP001501358">
    <property type="component" value="Unassembled WGS sequence"/>
</dbReference>
<evidence type="ECO:0000313" key="2">
    <source>
        <dbReference type="EMBL" id="GAA2476266.1"/>
    </source>
</evidence>
<feature type="compositionally biased region" description="Low complexity" evidence="1">
    <location>
        <begin position="11"/>
        <end position="23"/>
    </location>
</feature>
<gene>
    <name evidence="2" type="ORF">GCM10010406_10490</name>
</gene>
<evidence type="ECO:0000256" key="1">
    <source>
        <dbReference type="SAM" id="MobiDB-lite"/>
    </source>
</evidence>